<reference evidence="1" key="2">
    <citation type="submission" date="2021-04" db="EMBL/GenBank/DDBJ databases">
        <title>Draft genome assembly of strain Phenylobacterium sp. 20VBR1 using MiniION and Illumina platforms.</title>
        <authorList>
            <person name="Thomas F.A."/>
            <person name="Krishnan K.P."/>
            <person name="Sinha R.K."/>
        </authorList>
    </citation>
    <scope>NUCLEOTIDE SEQUENCE</scope>
    <source>
        <strain evidence="1">20VBR1</strain>
    </source>
</reference>
<keyword evidence="3" id="KW-1185">Reference proteome</keyword>
<dbReference type="InterPro" id="IPR008651">
    <property type="entry name" value="Uncharacterised_HicB"/>
</dbReference>
<evidence type="ECO:0000313" key="1">
    <source>
        <dbReference type="EMBL" id="MBR7620990.1"/>
    </source>
</evidence>
<dbReference type="AlphaFoldDB" id="A0A941D2B6"/>
<sequence>MTAIAYKGHFAHVEFDAEDEIFTGRLAGINDVVGFHADSVEALKAAFHEAVDDYIETCGKTGKAPEKPYSGQIMVRIDPAVHALAALAAQLAGKSLTKWTEERLREAAERDTAAVVTV</sequence>
<organism evidence="1 3">
    <name type="scientific">Phenylobacterium glaciei</name>
    <dbReference type="NCBI Taxonomy" id="2803784"/>
    <lineage>
        <taxon>Bacteria</taxon>
        <taxon>Pseudomonadati</taxon>
        <taxon>Pseudomonadota</taxon>
        <taxon>Alphaproteobacteria</taxon>
        <taxon>Caulobacterales</taxon>
        <taxon>Caulobacteraceae</taxon>
        <taxon>Phenylobacterium</taxon>
    </lineage>
</organism>
<evidence type="ECO:0000313" key="2">
    <source>
        <dbReference type="EMBL" id="QQZ49718.1"/>
    </source>
</evidence>
<reference evidence="2" key="1">
    <citation type="submission" date="2021-01" db="EMBL/GenBank/DDBJ databases">
        <title>Genome sequence of Phenylobacterium sp. 20VBR1 isolated from a valley glaceir, Ny-Alesund, Svalbard.</title>
        <authorList>
            <person name="Thomas F.A."/>
            <person name="Krishnan K.P."/>
            <person name="Sinha R.K."/>
        </authorList>
    </citation>
    <scope>NUCLEOTIDE SEQUENCE</scope>
    <source>
        <strain evidence="2">20VBR1</strain>
    </source>
</reference>
<name>A0A941D2B6_9CAUL</name>
<protein>
    <submittedName>
        <fullName evidence="1">Type II toxin-antitoxin system HicB family antitoxin</fullName>
    </submittedName>
</protein>
<dbReference type="SUPFAM" id="SSF143100">
    <property type="entry name" value="TTHA1013/TTHA0281-like"/>
    <property type="match status" value="1"/>
</dbReference>
<dbReference type="RefSeq" id="WP_215341776.1">
    <property type="nucleotide sequence ID" value="NZ_JAGSGD010000001.1"/>
</dbReference>
<proteinExistence type="predicted"/>
<dbReference type="GO" id="GO:0006355">
    <property type="term" value="P:regulation of DNA-templated transcription"/>
    <property type="evidence" value="ECO:0007669"/>
    <property type="project" value="InterPro"/>
</dbReference>
<evidence type="ECO:0000313" key="3">
    <source>
        <dbReference type="Proteomes" id="UP000622580"/>
    </source>
</evidence>
<accession>A0A941D2B6</accession>
<dbReference type="SUPFAM" id="SSF47598">
    <property type="entry name" value="Ribbon-helix-helix"/>
    <property type="match status" value="1"/>
</dbReference>
<dbReference type="Proteomes" id="UP000622580">
    <property type="component" value="Unassembled WGS sequence"/>
</dbReference>
<dbReference type="EMBL" id="JAGSGD010000001">
    <property type="protein sequence ID" value="MBR7620990.1"/>
    <property type="molecule type" value="Genomic_DNA"/>
</dbReference>
<gene>
    <name evidence="1" type="ORF">JKL49_16470</name>
    <name evidence="2" type="ORF">JKL49_23195</name>
</gene>
<dbReference type="Pfam" id="PF05534">
    <property type="entry name" value="HicB"/>
    <property type="match status" value="1"/>
</dbReference>
<dbReference type="InterPro" id="IPR010985">
    <property type="entry name" value="Ribbon_hlx_hlx"/>
</dbReference>
<dbReference type="EMBL" id="CP068570">
    <property type="protein sequence ID" value="QQZ49718.1"/>
    <property type="molecule type" value="Genomic_DNA"/>
</dbReference>
<dbReference type="InterPro" id="IPR035069">
    <property type="entry name" value="TTHA1013/TTHA0281-like"/>
</dbReference>